<proteinExistence type="predicted"/>
<dbReference type="Proteomes" id="UP000274391">
    <property type="component" value="Unassembled WGS sequence"/>
</dbReference>
<dbReference type="Gene3D" id="3.10.450.50">
    <property type="match status" value="1"/>
</dbReference>
<evidence type="ECO:0000313" key="2">
    <source>
        <dbReference type="EMBL" id="RRJ87878.1"/>
    </source>
</evidence>
<dbReference type="InterPro" id="IPR037401">
    <property type="entry name" value="SnoaL-like"/>
</dbReference>
<keyword evidence="3" id="KW-1185">Reference proteome</keyword>
<reference evidence="2 3" key="1">
    <citation type="submission" date="2018-11" db="EMBL/GenBank/DDBJ databases">
        <title>YIM 102482-1 draft genome.</title>
        <authorList>
            <person name="Li G."/>
            <person name="Jiang Y."/>
        </authorList>
    </citation>
    <scope>NUCLEOTIDE SEQUENCE [LARGE SCALE GENOMIC DNA]</scope>
    <source>
        <strain evidence="2 3">YIM 102482-1</strain>
    </source>
</reference>
<evidence type="ECO:0000313" key="3">
    <source>
        <dbReference type="Proteomes" id="UP000274391"/>
    </source>
</evidence>
<protein>
    <submittedName>
        <fullName evidence="2">Nuclear transport factor 2 family protein</fullName>
    </submittedName>
</protein>
<sequence length="156" mass="16906">MYAVIVERVLRGAFAGLSAGDITAITNKLARDCVHTFIGEHALAGTRNTPDSIRAWYERLTSVLPGISFEIKRIRVRGMPWSTLAVAEWVETNSGVDGVRTSAGGVNVMELRWGKVTRVSIYTDTSALERTLARDAVAGHPDALAAPIADQGANRW</sequence>
<dbReference type="OrthoDB" id="2988503at2"/>
<feature type="domain" description="SnoaL-like" evidence="1">
    <location>
        <begin position="11"/>
        <end position="119"/>
    </location>
</feature>
<dbReference type="EMBL" id="RQVS01000003">
    <property type="protein sequence ID" value="RRJ87878.1"/>
    <property type="molecule type" value="Genomic_DNA"/>
</dbReference>
<dbReference type="RefSeq" id="WP_124969860.1">
    <property type="nucleotide sequence ID" value="NZ_RQVS01000003.1"/>
</dbReference>
<dbReference type="Pfam" id="PF12680">
    <property type="entry name" value="SnoaL_2"/>
    <property type="match status" value="1"/>
</dbReference>
<dbReference type="InterPro" id="IPR032710">
    <property type="entry name" value="NTF2-like_dom_sf"/>
</dbReference>
<name>A0A3P3W0L3_9MICO</name>
<gene>
    <name evidence="2" type="ORF">EG850_03220</name>
</gene>
<comment type="caution">
    <text evidence="2">The sequence shown here is derived from an EMBL/GenBank/DDBJ whole genome shotgun (WGS) entry which is preliminary data.</text>
</comment>
<accession>A0A3P3W0L3</accession>
<dbReference type="AlphaFoldDB" id="A0A3P3W0L3"/>
<organism evidence="2 3">
    <name type="scientific">Gulosibacter macacae</name>
    <dbReference type="NCBI Taxonomy" id="2488791"/>
    <lineage>
        <taxon>Bacteria</taxon>
        <taxon>Bacillati</taxon>
        <taxon>Actinomycetota</taxon>
        <taxon>Actinomycetes</taxon>
        <taxon>Micrococcales</taxon>
        <taxon>Microbacteriaceae</taxon>
        <taxon>Gulosibacter</taxon>
    </lineage>
</organism>
<dbReference type="SUPFAM" id="SSF54427">
    <property type="entry name" value="NTF2-like"/>
    <property type="match status" value="1"/>
</dbReference>
<evidence type="ECO:0000259" key="1">
    <source>
        <dbReference type="Pfam" id="PF12680"/>
    </source>
</evidence>